<dbReference type="GO" id="GO:0004888">
    <property type="term" value="F:transmembrane signaling receptor activity"/>
    <property type="evidence" value="ECO:0007669"/>
    <property type="project" value="TreeGrafter"/>
</dbReference>
<evidence type="ECO:0000256" key="2">
    <source>
        <dbReference type="ARBA" id="ARBA00023157"/>
    </source>
</evidence>
<keyword evidence="7" id="KW-1185">Reference proteome</keyword>
<dbReference type="Proteomes" id="UP000796761">
    <property type="component" value="Unassembled WGS sequence"/>
</dbReference>
<feature type="domain" description="Ig-like" evidence="5">
    <location>
        <begin position="525"/>
        <end position="612"/>
    </location>
</feature>
<organism evidence="6 7">
    <name type="scientific">Zosterops borbonicus</name>
    <dbReference type="NCBI Taxonomy" id="364589"/>
    <lineage>
        <taxon>Eukaryota</taxon>
        <taxon>Metazoa</taxon>
        <taxon>Chordata</taxon>
        <taxon>Craniata</taxon>
        <taxon>Vertebrata</taxon>
        <taxon>Euteleostomi</taxon>
        <taxon>Archelosauria</taxon>
        <taxon>Archosauria</taxon>
        <taxon>Dinosauria</taxon>
        <taxon>Saurischia</taxon>
        <taxon>Theropoda</taxon>
        <taxon>Coelurosauria</taxon>
        <taxon>Aves</taxon>
        <taxon>Neognathae</taxon>
        <taxon>Neoaves</taxon>
        <taxon>Telluraves</taxon>
        <taxon>Australaves</taxon>
        <taxon>Passeriformes</taxon>
        <taxon>Sylvioidea</taxon>
        <taxon>Zosteropidae</taxon>
        <taxon>Zosterops</taxon>
    </lineage>
</organism>
<gene>
    <name evidence="6" type="ORF">HGM15179_020672</name>
</gene>
<feature type="domain" description="Ig-like" evidence="5">
    <location>
        <begin position="157"/>
        <end position="242"/>
    </location>
</feature>
<dbReference type="GO" id="GO:0006955">
    <property type="term" value="P:immune response"/>
    <property type="evidence" value="ECO:0007669"/>
    <property type="project" value="TreeGrafter"/>
</dbReference>
<keyword evidence="4" id="KW-0472">Membrane</keyword>
<evidence type="ECO:0000313" key="6">
    <source>
        <dbReference type="EMBL" id="TRZ06435.1"/>
    </source>
</evidence>
<keyword evidence="1" id="KW-0732">Signal</keyword>
<reference evidence="6" key="1">
    <citation type="submission" date="2019-04" db="EMBL/GenBank/DDBJ databases">
        <title>Genome assembly of Zosterops borbonicus 15179.</title>
        <authorList>
            <person name="Leroy T."/>
            <person name="Anselmetti Y."/>
            <person name="Tilak M.-K."/>
            <person name="Nabholz B."/>
        </authorList>
    </citation>
    <scope>NUCLEOTIDE SEQUENCE</scope>
    <source>
        <strain evidence="6">HGM_15179</strain>
        <tissue evidence="6">Muscle</tissue>
    </source>
</reference>
<name>A0A8K1D5X1_9PASS</name>
<dbReference type="PANTHER" id="PTHR11481">
    <property type="entry name" value="IMMUNOGLOBULIN FC RECEPTOR"/>
    <property type="match status" value="1"/>
</dbReference>
<feature type="domain" description="Ig-like" evidence="5">
    <location>
        <begin position="276"/>
        <end position="360"/>
    </location>
</feature>
<dbReference type="EMBL" id="SWJQ01002512">
    <property type="protein sequence ID" value="TRZ06435.1"/>
    <property type="molecule type" value="Genomic_DNA"/>
</dbReference>
<keyword evidence="2" id="KW-1015">Disulfide bond</keyword>
<dbReference type="InterPro" id="IPR003598">
    <property type="entry name" value="Ig_sub2"/>
</dbReference>
<feature type="region of interest" description="Disordered" evidence="3">
    <location>
        <begin position="390"/>
        <end position="412"/>
    </location>
</feature>
<dbReference type="GO" id="GO:0009897">
    <property type="term" value="C:external side of plasma membrane"/>
    <property type="evidence" value="ECO:0007669"/>
    <property type="project" value="TreeGrafter"/>
</dbReference>
<evidence type="ECO:0000256" key="1">
    <source>
        <dbReference type="ARBA" id="ARBA00022729"/>
    </source>
</evidence>
<dbReference type="AlphaFoldDB" id="A0A8K1D5X1"/>
<feature type="transmembrane region" description="Helical" evidence="4">
    <location>
        <begin position="811"/>
        <end position="832"/>
    </location>
</feature>
<dbReference type="InterPro" id="IPR007110">
    <property type="entry name" value="Ig-like_dom"/>
</dbReference>
<feature type="domain" description="Ig-like" evidence="5">
    <location>
        <begin position="445"/>
        <end position="516"/>
    </location>
</feature>
<dbReference type="InterPro" id="IPR050488">
    <property type="entry name" value="Ig_Fc_receptor"/>
</dbReference>
<comment type="caution">
    <text evidence="6">The sequence shown here is derived from an EMBL/GenBank/DDBJ whole genome shotgun (WGS) entry which is preliminary data.</text>
</comment>
<dbReference type="InterPro" id="IPR036179">
    <property type="entry name" value="Ig-like_dom_sf"/>
</dbReference>
<proteinExistence type="predicted"/>
<feature type="domain" description="Ig-like" evidence="5">
    <location>
        <begin position="67"/>
        <end position="150"/>
    </location>
</feature>
<dbReference type="SMART" id="SM00408">
    <property type="entry name" value="IGc2"/>
    <property type="match status" value="6"/>
</dbReference>
<sequence>MQNMSVTWVQFYQDEKDLWGFLMGTELSLSPLQLHHSGRYHCGGFVNFWLSLSAPVTVNVHELFTVPVLDGPPEPTEGSPLNLSCLSTPSPLWLRTPLLHLFYQDGMLVGGPQGFPQLLVPAVEVSHSGNYSCQVHSEGGTVRKSSARLRITVRRVPVSGVSLWAQPPRGQVALGDHLVLSCMVVTRTGPLSFTWHRGGSRALLGTGPHLELRHVGDNDSGHYHCRVSNGDSVAESVPLNVTILGERDPWAGGDPNHSMPHPTLPGASPVCVPTMPVANVTISPGPLSHQVHAGDNVTLHCSVQVGSAPVTFIWLHNGQELARGPVLELGDVNVGHSGTYQCVATNQLGQDGHCVFRALSPELALEVTPGSPWVTAGLTRAHGVTGMFRTPGVMGDPDVSPSVPSSGYECRQDPPVPGPAPGCHRGLPLLAPPGTPPEEGTVLDPHVVGNERAGGAQTTQLLVEPPWRPAVLEDGVTLTCQGSGTTGATTWYKDGQHWGQKRHNHFTVTESGTYMCDRPGSGPSPSVRVLNDQLVLQVPAQTLLEGDAVTLRCRVMKNMSITRVQFYQDENVLGGFLRETELCISTLQQHHSGRYHCGAMMSFGLSLSVRVTVTVHELFTVPMLEGPSEPIEGSPLNLSCLSTLSPLRPRTRLLYLFYKDRQLVGGPQRSPQFLVSAMGVSHSGNYSCQVQSEGEAVWKSSARLRVTVRMPVANATITPGPPAHQVYTGDNVTLRCSVQVGSAPVNFTWLHNGREVAQGAVLELVDVDVGHSGTYQCMATNQLGQDGHRVFRALSPELALEVTPQGHWNRAVVTGVGVSLLFLLVGVAVGWYQWKNIAARKHQERSPAPPEEGEVLYTHVVSTKQMGGEYRVEHTQRDTSPMSVTSTQIPQPVSFVVSRRATTLQDPQVTYAELRGPHGRQRELSDICANVL</sequence>
<dbReference type="InterPro" id="IPR003599">
    <property type="entry name" value="Ig_sub"/>
</dbReference>
<evidence type="ECO:0000313" key="7">
    <source>
        <dbReference type="Proteomes" id="UP000796761"/>
    </source>
</evidence>
<dbReference type="Gene3D" id="2.60.40.10">
    <property type="entry name" value="Immunoglobulins"/>
    <property type="match status" value="8"/>
</dbReference>
<protein>
    <recommendedName>
        <fullName evidence="5">Ig-like domain-containing protein</fullName>
    </recommendedName>
</protein>
<accession>A0A8K1D5X1</accession>
<dbReference type="InterPro" id="IPR013783">
    <property type="entry name" value="Ig-like_fold"/>
</dbReference>
<keyword evidence="4" id="KW-0812">Transmembrane</keyword>
<feature type="domain" description="Ig-like" evidence="5">
    <location>
        <begin position="711"/>
        <end position="795"/>
    </location>
</feature>
<dbReference type="PANTHER" id="PTHR11481:SF64">
    <property type="entry name" value="FC RECEPTOR-LIKE PROTEIN 4"/>
    <property type="match status" value="1"/>
</dbReference>
<dbReference type="PROSITE" id="PS50835">
    <property type="entry name" value="IG_LIKE"/>
    <property type="match status" value="7"/>
</dbReference>
<dbReference type="Pfam" id="PF13927">
    <property type="entry name" value="Ig_3"/>
    <property type="match status" value="3"/>
</dbReference>
<dbReference type="SUPFAM" id="SSF48726">
    <property type="entry name" value="Immunoglobulin"/>
    <property type="match status" value="8"/>
</dbReference>
<keyword evidence="4" id="KW-1133">Transmembrane helix</keyword>
<evidence type="ECO:0000259" key="5">
    <source>
        <dbReference type="PROSITE" id="PS50835"/>
    </source>
</evidence>
<dbReference type="Pfam" id="PF13895">
    <property type="entry name" value="Ig_2"/>
    <property type="match status" value="2"/>
</dbReference>
<dbReference type="GO" id="GO:0007166">
    <property type="term" value="P:cell surface receptor signaling pathway"/>
    <property type="evidence" value="ECO:0007669"/>
    <property type="project" value="TreeGrafter"/>
</dbReference>
<dbReference type="OrthoDB" id="6151406at2759"/>
<feature type="compositionally biased region" description="Low complexity" evidence="3">
    <location>
        <begin position="396"/>
        <end position="406"/>
    </location>
</feature>
<feature type="domain" description="Ig-like" evidence="5">
    <location>
        <begin position="622"/>
        <end position="705"/>
    </location>
</feature>
<evidence type="ECO:0000256" key="4">
    <source>
        <dbReference type="SAM" id="Phobius"/>
    </source>
</evidence>
<dbReference type="CDD" id="cd00096">
    <property type="entry name" value="Ig"/>
    <property type="match status" value="1"/>
</dbReference>
<dbReference type="SMART" id="SM00409">
    <property type="entry name" value="IG"/>
    <property type="match status" value="7"/>
</dbReference>
<evidence type="ECO:0000256" key="3">
    <source>
        <dbReference type="SAM" id="MobiDB-lite"/>
    </source>
</evidence>